<evidence type="ECO:0000256" key="9">
    <source>
        <dbReference type="SAM" id="Phobius"/>
    </source>
</evidence>
<dbReference type="PRINTS" id="PR00385">
    <property type="entry name" value="P450"/>
</dbReference>
<keyword evidence="4 8" id="KW-0479">Metal-binding</keyword>
<dbReference type="SUPFAM" id="SSF48264">
    <property type="entry name" value="Cytochrome P450"/>
    <property type="match status" value="1"/>
</dbReference>
<keyword evidence="5" id="KW-0560">Oxidoreductase</keyword>
<protein>
    <recommendedName>
        <fullName evidence="12">Cytochrome P450 monooxygenase</fullName>
    </recommendedName>
</protein>
<evidence type="ECO:0000256" key="1">
    <source>
        <dbReference type="ARBA" id="ARBA00001971"/>
    </source>
</evidence>
<dbReference type="PRINTS" id="PR00463">
    <property type="entry name" value="EP450I"/>
</dbReference>
<keyword evidence="11" id="KW-1185">Reference proteome</keyword>
<evidence type="ECO:0000256" key="8">
    <source>
        <dbReference type="PIRSR" id="PIRSR602401-1"/>
    </source>
</evidence>
<dbReference type="Gene3D" id="1.10.630.10">
    <property type="entry name" value="Cytochrome P450"/>
    <property type="match status" value="1"/>
</dbReference>
<evidence type="ECO:0000256" key="6">
    <source>
        <dbReference type="ARBA" id="ARBA00023004"/>
    </source>
</evidence>
<evidence type="ECO:0000313" key="10">
    <source>
        <dbReference type="EMBL" id="KAF4951560.1"/>
    </source>
</evidence>
<keyword evidence="9" id="KW-0472">Membrane</keyword>
<dbReference type="GO" id="GO:0005506">
    <property type="term" value="F:iron ion binding"/>
    <property type="evidence" value="ECO:0007669"/>
    <property type="project" value="InterPro"/>
</dbReference>
<dbReference type="PANTHER" id="PTHR24305:SF187">
    <property type="entry name" value="P450, PUTATIVE (EUROFUNG)-RELATED"/>
    <property type="match status" value="1"/>
</dbReference>
<reference evidence="10" key="1">
    <citation type="journal article" date="2020" name="BMC Genomics">
        <title>Correction to: Identification and distribution of gene clusters required for synthesis of sphingolipid metabolism inhibitors in diverse species of the filamentous fungus Fusarium.</title>
        <authorList>
            <person name="Kim H.S."/>
            <person name="Lohmar J.M."/>
            <person name="Busman M."/>
            <person name="Brown D.W."/>
            <person name="Naumann T.A."/>
            <person name="Divon H.H."/>
            <person name="Lysoe E."/>
            <person name="Uhlig S."/>
            <person name="Proctor R.H."/>
        </authorList>
    </citation>
    <scope>NUCLEOTIDE SEQUENCE</scope>
    <source>
        <strain evidence="10">NRRL 45417</strain>
    </source>
</reference>
<keyword evidence="6 8" id="KW-0408">Iron</keyword>
<feature type="transmembrane region" description="Helical" evidence="9">
    <location>
        <begin position="12"/>
        <end position="29"/>
    </location>
</feature>
<comment type="cofactor">
    <cofactor evidence="1 8">
        <name>heme</name>
        <dbReference type="ChEBI" id="CHEBI:30413"/>
    </cofactor>
</comment>
<dbReference type="InterPro" id="IPR002401">
    <property type="entry name" value="Cyt_P450_E_grp-I"/>
</dbReference>
<evidence type="ECO:0000256" key="2">
    <source>
        <dbReference type="ARBA" id="ARBA00010617"/>
    </source>
</evidence>
<dbReference type="InterPro" id="IPR036396">
    <property type="entry name" value="Cyt_P450_sf"/>
</dbReference>
<evidence type="ECO:0000256" key="4">
    <source>
        <dbReference type="ARBA" id="ARBA00022723"/>
    </source>
</evidence>
<sequence>MLLTEAHLETPQAFCASFVLGVIAHVFVFRKGEWDTWTVKLIKAWATYEVTVSLFLTQLYSFSVWQALSVTNKWFASFAAGLSISILTYRAFFHRLNRFPGPFLARLSTFYATYLTVGEEQMYLEVQKLHEKYGDIKEHANRRKAWDRAFTTKALRDYEQRVLKYTKLLTDRIDEMKGRPFDVSQWVNFYTFDIMGDLAFGKSFDMLESGVEHNFFTESHKTQSFMGAFRRLIWFFPLVSSIPIVNKSYLTFQAYIRNQVETRRKNKPAEPDVFSSILEDYDAIEKPTQQDFDNLCGDAHLIVIAGSDTTSSSTTCLLHHLVLYPSVLAKVQAEIDEYKNTHEEYDLVSLSKLQYLQACIDESLRLYPVVPSGVPRMTPPEGMQLDDVYIPGDTIVHNPSYTMYRDDRCFVKPNEFIPERWTTRPELIKDASVYAPFSTGRGVCAGKQLGLMEMRYVLMDILSRYDIAFAPGTNPQAFIDGLRDCYTLELPRLDMVFTPRAGAEIKA</sequence>
<reference evidence="10" key="2">
    <citation type="submission" date="2020-05" db="EMBL/GenBank/DDBJ databases">
        <authorList>
            <person name="Kim H.-S."/>
            <person name="Proctor R.H."/>
            <person name="Brown D.W."/>
        </authorList>
    </citation>
    <scope>NUCLEOTIDE SEQUENCE</scope>
    <source>
        <strain evidence="10">NRRL 45417</strain>
    </source>
</reference>
<feature type="transmembrane region" description="Helical" evidence="9">
    <location>
        <begin position="74"/>
        <end position="93"/>
    </location>
</feature>
<dbReference type="PANTHER" id="PTHR24305">
    <property type="entry name" value="CYTOCHROME P450"/>
    <property type="match status" value="1"/>
</dbReference>
<gene>
    <name evidence="10" type="ORF">FGADI_7335</name>
</gene>
<dbReference type="CDD" id="cd11061">
    <property type="entry name" value="CYP67-like"/>
    <property type="match status" value="1"/>
</dbReference>
<dbReference type="Pfam" id="PF00067">
    <property type="entry name" value="p450"/>
    <property type="match status" value="1"/>
</dbReference>
<dbReference type="GO" id="GO:0004497">
    <property type="term" value="F:monooxygenase activity"/>
    <property type="evidence" value="ECO:0007669"/>
    <property type="project" value="UniProtKB-KW"/>
</dbReference>
<keyword evidence="9" id="KW-1133">Transmembrane helix</keyword>
<dbReference type="Proteomes" id="UP000604273">
    <property type="component" value="Unassembled WGS sequence"/>
</dbReference>
<name>A0A8H4WVI7_9HYPO</name>
<accession>A0A8H4WVI7</accession>
<evidence type="ECO:0000256" key="7">
    <source>
        <dbReference type="ARBA" id="ARBA00023033"/>
    </source>
</evidence>
<keyword evidence="7" id="KW-0503">Monooxygenase</keyword>
<dbReference type="OrthoDB" id="6692864at2759"/>
<proteinExistence type="inferred from homology"/>
<evidence type="ECO:0000256" key="3">
    <source>
        <dbReference type="ARBA" id="ARBA00022617"/>
    </source>
</evidence>
<organism evidence="10 11">
    <name type="scientific">Fusarium gaditjirri</name>
    <dbReference type="NCBI Taxonomy" id="282569"/>
    <lineage>
        <taxon>Eukaryota</taxon>
        <taxon>Fungi</taxon>
        <taxon>Dikarya</taxon>
        <taxon>Ascomycota</taxon>
        <taxon>Pezizomycotina</taxon>
        <taxon>Sordariomycetes</taxon>
        <taxon>Hypocreomycetidae</taxon>
        <taxon>Hypocreales</taxon>
        <taxon>Nectriaceae</taxon>
        <taxon>Fusarium</taxon>
        <taxon>Fusarium nisikadoi species complex</taxon>
    </lineage>
</organism>
<comment type="caution">
    <text evidence="10">The sequence shown here is derived from an EMBL/GenBank/DDBJ whole genome shotgun (WGS) entry which is preliminary data.</text>
</comment>
<dbReference type="GO" id="GO:0020037">
    <property type="term" value="F:heme binding"/>
    <property type="evidence" value="ECO:0007669"/>
    <property type="project" value="InterPro"/>
</dbReference>
<dbReference type="AlphaFoldDB" id="A0A8H4WVI7"/>
<dbReference type="GO" id="GO:0016705">
    <property type="term" value="F:oxidoreductase activity, acting on paired donors, with incorporation or reduction of molecular oxygen"/>
    <property type="evidence" value="ECO:0007669"/>
    <property type="project" value="InterPro"/>
</dbReference>
<evidence type="ECO:0000256" key="5">
    <source>
        <dbReference type="ARBA" id="ARBA00023002"/>
    </source>
</evidence>
<evidence type="ECO:0008006" key="12">
    <source>
        <dbReference type="Google" id="ProtNLM"/>
    </source>
</evidence>
<dbReference type="EMBL" id="JABFAI010000174">
    <property type="protein sequence ID" value="KAF4951560.1"/>
    <property type="molecule type" value="Genomic_DNA"/>
</dbReference>
<dbReference type="InterPro" id="IPR001128">
    <property type="entry name" value="Cyt_P450"/>
</dbReference>
<feature type="binding site" description="axial binding residue" evidence="8">
    <location>
        <position position="444"/>
    </location>
    <ligand>
        <name>heme</name>
        <dbReference type="ChEBI" id="CHEBI:30413"/>
    </ligand>
    <ligandPart>
        <name>Fe</name>
        <dbReference type="ChEBI" id="CHEBI:18248"/>
    </ligandPart>
</feature>
<evidence type="ECO:0000313" key="11">
    <source>
        <dbReference type="Proteomes" id="UP000604273"/>
    </source>
</evidence>
<keyword evidence="9" id="KW-0812">Transmembrane</keyword>
<keyword evidence="3 8" id="KW-0349">Heme</keyword>
<dbReference type="InterPro" id="IPR050121">
    <property type="entry name" value="Cytochrome_P450_monoxygenase"/>
</dbReference>
<comment type="similarity">
    <text evidence="2">Belongs to the cytochrome P450 family.</text>
</comment>